<evidence type="ECO:0000313" key="3">
    <source>
        <dbReference type="Proteomes" id="UP001492380"/>
    </source>
</evidence>
<reference evidence="2 3" key="1">
    <citation type="submission" date="2024-04" db="EMBL/GenBank/DDBJ databases">
        <title>Phyllosticta paracitricarpa is synonymous to the EU quarantine fungus P. citricarpa based on phylogenomic analyses.</title>
        <authorList>
            <consortium name="Lawrence Berkeley National Laboratory"/>
            <person name="Van Ingen-Buijs V.A."/>
            <person name="Van Westerhoven A.C."/>
            <person name="Haridas S."/>
            <person name="Skiadas P."/>
            <person name="Martin F."/>
            <person name="Groenewald J.Z."/>
            <person name="Crous P.W."/>
            <person name="Seidl M.F."/>
        </authorList>
    </citation>
    <scope>NUCLEOTIDE SEQUENCE [LARGE SCALE GENOMIC DNA]</scope>
    <source>
        <strain evidence="2 3">CBS 123374</strain>
    </source>
</reference>
<protein>
    <submittedName>
        <fullName evidence="2">Uncharacterized protein</fullName>
    </submittedName>
</protein>
<dbReference type="Proteomes" id="UP001492380">
    <property type="component" value="Unassembled WGS sequence"/>
</dbReference>
<accession>A0ABR1YPM0</accession>
<keyword evidence="1" id="KW-0472">Membrane</keyword>
<keyword evidence="1" id="KW-0812">Transmembrane</keyword>
<proteinExistence type="predicted"/>
<name>A0ABR1YPM0_9PEZI</name>
<keyword evidence="3" id="KW-1185">Reference proteome</keyword>
<keyword evidence="1" id="KW-1133">Transmembrane helix</keyword>
<feature type="transmembrane region" description="Helical" evidence="1">
    <location>
        <begin position="60"/>
        <end position="82"/>
    </location>
</feature>
<evidence type="ECO:0000256" key="1">
    <source>
        <dbReference type="SAM" id="Phobius"/>
    </source>
</evidence>
<organism evidence="2 3">
    <name type="scientific">Phyllosticta capitalensis</name>
    <dbReference type="NCBI Taxonomy" id="121624"/>
    <lineage>
        <taxon>Eukaryota</taxon>
        <taxon>Fungi</taxon>
        <taxon>Dikarya</taxon>
        <taxon>Ascomycota</taxon>
        <taxon>Pezizomycotina</taxon>
        <taxon>Dothideomycetes</taxon>
        <taxon>Dothideomycetes incertae sedis</taxon>
        <taxon>Botryosphaeriales</taxon>
        <taxon>Phyllostictaceae</taxon>
        <taxon>Phyllosticta</taxon>
    </lineage>
</organism>
<comment type="caution">
    <text evidence="2">The sequence shown here is derived from an EMBL/GenBank/DDBJ whole genome shotgun (WGS) entry which is preliminary data.</text>
</comment>
<evidence type="ECO:0000313" key="2">
    <source>
        <dbReference type="EMBL" id="KAK8235393.1"/>
    </source>
</evidence>
<gene>
    <name evidence="2" type="ORF">HDK90DRAFT_243682</name>
</gene>
<sequence>MDLMRPLLGSALISRAILRKKLLAVILASIINNKKATQEFLDMVMVGGANFRPAPGPGGPITALGFVFLIFHTFAFWFFLICSGFHVHETSSHCSSKQDMGFWVIWRQHVSGYSSQKQQRWALLIWAGPRKGRKSPGFYWFGWANGYHVRTNVWSALMAFLD</sequence>
<dbReference type="EMBL" id="JBBWRZ010000005">
    <property type="protein sequence ID" value="KAK8235393.1"/>
    <property type="molecule type" value="Genomic_DNA"/>
</dbReference>